<name>A0ABU0QY99_9ACTN</name>
<keyword evidence="3" id="KW-1185">Reference proteome</keyword>
<reference evidence="2 3" key="1">
    <citation type="submission" date="2023-07" db="EMBL/GenBank/DDBJ databases">
        <title>Comparative genomics of wheat-associated soil bacteria to identify genetic determinants of phenazine resistance.</title>
        <authorList>
            <person name="Mouncey N."/>
        </authorList>
    </citation>
    <scope>NUCLEOTIDE SEQUENCE [LARGE SCALE GENOMIC DNA]</scope>
    <source>
        <strain evidence="2 3">B3I12</strain>
    </source>
</reference>
<feature type="compositionally biased region" description="Low complexity" evidence="1">
    <location>
        <begin position="241"/>
        <end position="263"/>
    </location>
</feature>
<feature type="compositionally biased region" description="Basic and acidic residues" evidence="1">
    <location>
        <begin position="110"/>
        <end position="123"/>
    </location>
</feature>
<proteinExistence type="predicted"/>
<organism evidence="2 3">
    <name type="scientific">Streptomyces africanus</name>
    <dbReference type="NCBI Taxonomy" id="231024"/>
    <lineage>
        <taxon>Bacteria</taxon>
        <taxon>Bacillati</taxon>
        <taxon>Actinomycetota</taxon>
        <taxon>Actinomycetes</taxon>
        <taxon>Kitasatosporales</taxon>
        <taxon>Streptomycetaceae</taxon>
        <taxon>Streptomyces</taxon>
    </lineage>
</organism>
<sequence length="390" mass="39917">MCRRTGVVMAESVPVRCPSCRREHRFTAPSYPCVCGAPVAPRLDPDGTVTPVSHRVWRDDWVTVRCASCGRHGEWPRPEVGCPCGVVLRVPVTEGRGASGRGGSAGRATTGHERLRPDGRTGDQDPAADEGLTPGATGQDMTTDGDPSPDRDIPVDAGTGAGREAMPVPDKATGPRDAAAAGGRAFASAASEGTAASSDAERPAASSDAARTPASAGAEPTAASPDTEQTPASTDAERPLAPTDVDADAGADAPDSAGAARPPFRSVPVRTALDAVTAAALYLRWLGYRGVRRADQRPPSGIGLAARGVVALVDPAVRPATLRDVECLWLTAMTESADCLCFSLAGYAVDARARADALGIPLFVLDLTGTPRPVNAQAGALTRPGPTPGP</sequence>
<evidence type="ECO:0000313" key="2">
    <source>
        <dbReference type="EMBL" id="MDQ0752357.1"/>
    </source>
</evidence>
<feature type="region of interest" description="Disordered" evidence="1">
    <location>
        <begin position="94"/>
        <end position="263"/>
    </location>
</feature>
<feature type="compositionally biased region" description="Low complexity" evidence="1">
    <location>
        <begin position="178"/>
        <end position="198"/>
    </location>
</feature>
<dbReference type="EMBL" id="JAUSYP010000001">
    <property type="protein sequence ID" value="MDQ0752357.1"/>
    <property type="molecule type" value="Genomic_DNA"/>
</dbReference>
<accession>A0ABU0QY99</accession>
<protein>
    <recommendedName>
        <fullName evidence="4">Restriction endonuclease type IV Mrr domain-containing protein</fullName>
    </recommendedName>
</protein>
<feature type="compositionally biased region" description="Polar residues" evidence="1">
    <location>
        <begin position="224"/>
        <end position="233"/>
    </location>
</feature>
<evidence type="ECO:0000256" key="1">
    <source>
        <dbReference type="SAM" id="MobiDB-lite"/>
    </source>
</evidence>
<dbReference type="Proteomes" id="UP001232755">
    <property type="component" value="Unassembled WGS sequence"/>
</dbReference>
<comment type="caution">
    <text evidence="2">The sequence shown here is derived from an EMBL/GenBank/DDBJ whole genome shotgun (WGS) entry which is preliminary data.</text>
</comment>
<gene>
    <name evidence="2" type="ORF">QF034_006588</name>
</gene>
<evidence type="ECO:0008006" key="4">
    <source>
        <dbReference type="Google" id="ProtNLM"/>
    </source>
</evidence>
<evidence type="ECO:0000313" key="3">
    <source>
        <dbReference type="Proteomes" id="UP001232755"/>
    </source>
</evidence>